<dbReference type="EMBL" id="SZQA01000056">
    <property type="protein sequence ID" value="TKK80706.1"/>
    <property type="molecule type" value="Genomic_DNA"/>
</dbReference>
<accession>A0A4U3M0E6</accession>
<dbReference type="InterPro" id="IPR045592">
    <property type="entry name" value="DUF6461"/>
</dbReference>
<dbReference type="Proteomes" id="UP000308705">
    <property type="component" value="Unassembled WGS sequence"/>
</dbReference>
<dbReference type="Pfam" id="PF20062">
    <property type="entry name" value="DUF6461"/>
    <property type="match status" value="1"/>
</dbReference>
<reference evidence="1 2" key="1">
    <citation type="submission" date="2019-04" db="EMBL/GenBank/DDBJ databases">
        <title>Herbidospora sp. NEAU-GS14.nov., a novel actinomycete isolated from soil.</title>
        <authorList>
            <person name="Han L."/>
        </authorList>
    </citation>
    <scope>NUCLEOTIDE SEQUENCE [LARGE SCALE GENOMIC DNA]</scope>
    <source>
        <strain evidence="1 2">NEAU-GS14</strain>
    </source>
</reference>
<name>A0A4U3M0E6_9ACTN</name>
<comment type="caution">
    <text evidence="1">The sequence shown here is derived from an EMBL/GenBank/DDBJ whole genome shotgun (WGS) entry which is preliminary data.</text>
</comment>
<proteinExistence type="predicted"/>
<organism evidence="1 2">
    <name type="scientific">Herbidospora galbida</name>
    <dbReference type="NCBI Taxonomy" id="2575442"/>
    <lineage>
        <taxon>Bacteria</taxon>
        <taxon>Bacillati</taxon>
        <taxon>Actinomycetota</taxon>
        <taxon>Actinomycetes</taxon>
        <taxon>Streptosporangiales</taxon>
        <taxon>Streptosporangiaceae</taxon>
        <taxon>Herbidospora</taxon>
    </lineage>
</organism>
<sequence length="193" mass="21231">MVDVLDMLEDVGLFEQFCGTWVRGAAPDVVAAAFEAEAASKSTRTMAELNNDLWQLSPYRPVLLAGSIGADWTFIVERQSCLGADLARLVRLSDEGRLAFNVNWTVNLAGDLIFARDGVIVSHLSLTNPYLDRSGSAPDELDPLLRRAVYAGPPNFNNRVAAAFDLAARLTGTTLGPEWFETRQTQYLAPERR</sequence>
<gene>
    <name evidence="1" type="ORF">FDA94_35535</name>
</gene>
<keyword evidence="2" id="KW-1185">Reference proteome</keyword>
<dbReference type="AlphaFoldDB" id="A0A4U3M0E6"/>
<evidence type="ECO:0000313" key="2">
    <source>
        <dbReference type="Proteomes" id="UP000308705"/>
    </source>
</evidence>
<dbReference type="OrthoDB" id="3524514at2"/>
<protein>
    <submittedName>
        <fullName evidence="1">Uncharacterized protein</fullName>
    </submittedName>
</protein>
<evidence type="ECO:0000313" key="1">
    <source>
        <dbReference type="EMBL" id="TKK80706.1"/>
    </source>
</evidence>
<dbReference type="RefSeq" id="WP_137251423.1">
    <property type="nucleotide sequence ID" value="NZ_SZQA01000056.1"/>
</dbReference>